<dbReference type="Pfam" id="PF13439">
    <property type="entry name" value="Glyco_transf_4"/>
    <property type="match status" value="1"/>
</dbReference>
<feature type="domain" description="Glycosyltransferase subfamily 4-like N-terminal" evidence="4">
    <location>
        <begin position="67"/>
        <end position="205"/>
    </location>
</feature>
<dbReference type="Pfam" id="PF00534">
    <property type="entry name" value="Glycos_transf_1"/>
    <property type="match status" value="1"/>
</dbReference>
<gene>
    <name evidence="5" type="ORF">GCM10009682_09640</name>
</gene>
<keyword evidence="6" id="KW-1185">Reference proteome</keyword>
<evidence type="ECO:0008006" key="7">
    <source>
        <dbReference type="Google" id="ProtNLM"/>
    </source>
</evidence>
<keyword evidence="1" id="KW-0328">Glycosyltransferase</keyword>
<name>A0ABN2LJF5_9ACTN</name>
<reference evidence="5 6" key="1">
    <citation type="journal article" date="2019" name="Int. J. Syst. Evol. Microbiol.">
        <title>The Global Catalogue of Microorganisms (GCM) 10K type strain sequencing project: providing services to taxonomists for standard genome sequencing and annotation.</title>
        <authorList>
            <consortium name="The Broad Institute Genomics Platform"/>
            <consortium name="The Broad Institute Genome Sequencing Center for Infectious Disease"/>
            <person name="Wu L."/>
            <person name="Ma J."/>
        </authorList>
    </citation>
    <scope>NUCLEOTIDE SEQUENCE [LARGE SCALE GENOMIC DNA]</scope>
    <source>
        <strain evidence="5 6">JCM 13250</strain>
    </source>
</reference>
<evidence type="ECO:0000259" key="4">
    <source>
        <dbReference type="Pfam" id="PF13439"/>
    </source>
</evidence>
<comment type="caution">
    <text evidence="5">The sequence shown here is derived from an EMBL/GenBank/DDBJ whole genome shotgun (WGS) entry which is preliminary data.</text>
</comment>
<evidence type="ECO:0000313" key="5">
    <source>
        <dbReference type="EMBL" id="GAA1789696.1"/>
    </source>
</evidence>
<evidence type="ECO:0000313" key="6">
    <source>
        <dbReference type="Proteomes" id="UP001500218"/>
    </source>
</evidence>
<evidence type="ECO:0000256" key="2">
    <source>
        <dbReference type="ARBA" id="ARBA00022679"/>
    </source>
</evidence>
<dbReference type="PANTHER" id="PTHR45947">
    <property type="entry name" value="SULFOQUINOVOSYL TRANSFERASE SQD2"/>
    <property type="match status" value="1"/>
</dbReference>
<dbReference type="PANTHER" id="PTHR45947:SF3">
    <property type="entry name" value="SULFOQUINOVOSYL TRANSFERASE SQD2"/>
    <property type="match status" value="1"/>
</dbReference>
<evidence type="ECO:0000259" key="3">
    <source>
        <dbReference type="Pfam" id="PF00534"/>
    </source>
</evidence>
<dbReference type="InterPro" id="IPR001296">
    <property type="entry name" value="Glyco_trans_1"/>
</dbReference>
<organism evidence="5 6">
    <name type="scientific">Luedemannella flava</name>
    <dbReference type="NCBI Taxonomy" id="349316"/>
    <lineage>
        <taxon>Bacteria</taxon>
        <taxon>Bacillati</taxon>
        <taxon>Actinomycetota</taxon>
        <taxon>Actinomycetes</taxon>
        <taxon>Micromonosporales</taxon>
        <taxon>Micromonosporaceae</taxon>
        <taxon>Luedemannella</taxon>
    </lineage>
</organism>
<dbReference type="InterPro" id="IPR050194">
    <property type="entry name" value="Glycosyltransferase_grp1"/>
</dbReference>
<dbReference type="RefSeq" id="WP_344126642.1">
    <property type="nucleotide sequence ID" value="NZ_BAAALT010000020.1"/>
</dbReference>
<protein>
    <recommendedName>
        <fullName evidence="7">Glycosyltransferase family 4 protein</fullName>
    </recommendedName>
</protein>
<keyword evidence="2" id="KW-0808">Transferase</keyword>
<dbReference type="InterPro" id="IPR028098">
    <property type="entry name" value="Glyco_trans_4-like_N"/>
</dbReference>
<proteinExistence type="predicted"/>
<dbReference type="EMBL" id="BAAALT010000020">
    <property type="protein sequence ID" value="GAA1789696.1"/>
    <property type="molecule type" value="Genomic_DNA"/>
</dbReference>
<dbReference type="Gene3D" id="3.40.50.2000">
    <property type="entry name" value="Glycogen Phosphorylase B"/>
    <property type="match status" value="2"/>
</dbReference>
<dbReference type="SUPFAM" id="SSF53756">
    <property type="entry name" value="UDP-Glycosyltransferase/glycogen phosphorylase"/>
    <property type="match status" value="1"/>
</dbReference>
<evidence type="ECO:0000256" key="1">
    <source>
        <dbReference type="ARBA" id="ARBA00022676"/>
    </source>
</evidence>
<feature type="domain" description="Glycosyl transferase family 1" evidence="3">
    <location>
        <begin position="219"/>
        <end position="354"/>
    </location>
</feature>
<sequence length="410" mass="44773">MLNRADVAVVTPWFPTDDHPYRGAFVQAMADAVAPRCERVTVYHTEMWTTRMPRRARGSAVRALEALTPTALRGRHTPAGVGVVCAPYPVRPDLSYSEYALCHERALRVALRRRPLAADLVHAHTGIFGGWAALHNVRPGTRVFVTEHATFIDKIVREPRARAMYDTVLSRAAGVFAVGEGLRTTIAEAFPHHAHRLGILPNAVRFDLPRDLPVSDLRRWLYVGSIIPRKNIFALIEAFARCRERDSALTLTLVGSGALYGRTWRLAKRLGVGDAVTFRGAVGPEAALALLREHDLLVHPSQMETFGMTLIEAVAAGMPVLATRCGGPEETLAGVEHMVGELVEVQAGPDALVDGYWRLRDRFPHGLDLARAATDLAARYGYAAVAEAHLATWSGTGGLDVAPMAEQAVR</sequence>
<accession>A0ABN2LJF5</accession>
<dbReference type="Proteomes" id="UP001500218">
    <property type="component" value="Unassembled WGS sequence"/>
</dbReference>